<dbReference type="Pfam" id="PF00240">
    <property type="entry name" value="ubiquitin"/>
    <property type="match status" value="1"/>
</dbReference>
<evidence type="ECO:0000259" key="2">
    <source>
        <dbReference type="PROSITE" id="PS50053"/>
    </source>
</evidence>
<dbReference type="PROSITE" id="PS51035">
    <property type="entry name" value="BAG"/>
    <property type="match status" value="1"/>
</dbReference>
<dbReference type="Gene3D" id="3.10.20.90">
    <property type="entry name" value="Phosphatidylinositol 3-kinase Catalytic Subunit, Chain A, domain 1"/>
    <property type="match status" value="1"/>
</dbReference>
<dbReference type="InterPro" id="IPR000626">
    <property type="entry name" value="Ubiquitin-like_dom"/>
</dbReference>
<accession>A0A834TX13</accession>
<dbReference type="SUPFAM" id="SSF63491">
    <property type="entry name" value="BAG domain"/>
    <property type="match status" value="1"/>
</dbReference>
<reference evidence="4" key="1">
    <citation type="submission" date="2020-09" db="EMBL/GenBank/DDBJ databases">
        <title>Genome-Enabled Discovery of Anthraquinone Biosynthesis in Senna tora.</title>
        <authorList>
            <person name="Kang S.-H."/>
            <person name="Pandey R.P."/>
            <person name="Lee C.-M."/>
            <person name="Sim J.-S."/>
            <person name="Jeong J.-T."/>
            <person name="Choi B.-S."/>
            <person name="Jung M."/>
            <person name="Ginzburg D."/>
            <person name="Zhao K."/>
            <person name="Won S.Y."/>
            <person name="Oh T.-J."/>
            <person name="Yu Y."/>
            <person name="Kim N.-H."/>
            <person name="Lee O.R."/>
            <person name="Lee T.-H."/>
            <person name="Bashyal P."/>
            <person name="Kim T.-S."/>
            <person name="Lee W.-H."/>
            <person name="Kawkins C."/>
            <person name="Kim C.-K."/>
            <person name="Kim J.S."/>
            <person name="Ahn B.O."/>
            <person name="Rhee S.Y."/>
            <person name="Sohng J.K."/>
        </authorList>
    </citation>
    <scope>NUCLEOTIDE SEQUENCE</scope>
    <source>
        <tissue evidence="4">Leaf</tissue>
    </source>
</reference>
<dbReference type="GO" id="GO:0000774">
    <property type="term" value="F:adenyl-nucleotide exchange factor activity"/>
    <property type="evidence" value="ECO:0007669"/>
    <property type="project" value="TreeGrafter"/>
</dbReference>
<gene>
    <name evidence="4" type="ORF">G2W53_019480</name>
</gene>
<dbReference type="OrthoDB" id="776628at2759"/>
<dbReference type="Proteomes" id="UP000634136">
    <property type="component" value="Unassembled WGS sequence"/>
</dbReference>
<evidence type="ECO:0000259" key="3">
    <source>
        <dbReference type="PROSITE" id="PS51035"/>
    </source>
</evidence>
<organism evidence="4 5">
    <name type="scientific">Senna tora</name>
    <dbReference type="NCBI Taxonomy" id="362788"/>
    <lineage>
        <taxon>Eukaryota</taxon>
        <taxon>Viridiplantae</taxon>
        <taxon>Streptophyta</taxon>
        <taxon>Embryophyta</taxon>
        <taxon>Tracheophyta</taxon>
        <taxon>Spermatophyta</taxon>
        <taxon>Magnoliopsida</taxon>
        <taxon>eudicotyledons</taxon>
        <taxon>Gunneridae</taxon>
        <taxon>Pentapetalae</taxon>
        <taxon>rosids</taxon>
        <taxon>fabids</taxon>
        <taxon>Fabales</taxon>
        <taxon>Fabaceae</taxon>
        <taxon>Caesalpinioideae</taxon>
        <taxon>Cassia clade</taxon>
        <taxon>Senna</taxon>
    </lineage>
</organism>
<feature type="domain" description="BAG" evidence="3">
    <location>
        <begin position="179"/>
        <end position="225"/>
    </location>
</feature>
<evidence type="ECO:0000313" key="5">
    <source>
        <dbReference type="Proteomes" id="UP000634136"/>
    </source>
</evidence>
<dbReference type="GO" id="GO:0050821">
    <property type="term" value="P:protein stabilization"/>
    <property type="evidence" value="ECO:0007669"/>
    <property type="project" value="TreeGrafter"/>
</dbReference>
<name>A0A834TX13_9FABA</name>
<evidence type="ECO:0000313" key="4">
    <source>
        <dbReference type="EMBL" id="KAF7828316.1"/>
    </source>
</evidence>
<dbReference type="GO" id="GO:0051087">
    <property type="term" value="F:protein-folding chaperone binding"/>
    <property type="evidence" value="ECO:0007669"/>
    <property type="project" value="InterPro"/>
</dbReference>
<dbReference type="PANTHER" id="PTHR12329">
    <property type="entry name" value="BCL2-ASSOCIATED ATHANOGENE"/>
    <property type="match status" value="1"/>
</dbReference>
<dbReference type="InterPro" id="IPR029071">
    <property type="entry name" value="Ubiquitin-like_domsf"/>
</dbReference>
<dbReference type="PANTHER" id="PTHR12329:SF36">
    <property type="entry name" value="UBIQUITIN-LIKE DOMAIN-CONTAINING PROTEIN"/>
    <property type="match status" value="1"/>
</dbReference>
<dbReference type="InterPro" id="IPR039773">
    <property type="entry name" value="BAG_chaperone_regulator"/>
</dbReference>
<evidence type="ECO:0000256" key="1">
    <source>
        <dbReference type="ARBA" id="ARBA00023186"/>
    </source>
</evidence>
<proteinExistence type="predicted"/>
<dbReference type="AlphaFoldDB" id="A0A834TX13"/>
<dbReference type="Gene3D" id="1.20.58.120">
    <property type="entry name" value="BAG domain"/>
    <property type="match status" value="1"/>
</dbReference>
<protein>
    <submittedName>
        <fullName evidence="4">BAG family molecular chaperone regulator 1-like isoform X1</fullName>
    </submittedName>
</protein>
<dbReference type="SUPFAM" id="SSF54236">
    <property type="entry name" value="Ubiquitin-like"/>
    <property type="match status" value="1"/>
</dbReference>
<dbReference type="InterPro" id="IPR036533">
    <property type="entry name" value="BAG_dom_sf"/>
</dbReference>
<feature type="domain" description="Ubiquitin-like" evidence="2">
    <location>
        <begin position="52"/>
        <end position="121"/>
    </location>
</feature>
<keyword evidence="1" id="KW-0143">Chaperone</keyword>
<dbReference type="InterPro" id="IPR003103">
    <property type="entry name" value="BAG_domain"/>
</dbReference>
<dbReference type="EMBL" id="JAAIUW010000006">
    <property type="protein sequence ID" value="KAF7828316.1"/>
    <property type="molecule type" value="Genomic_DNA"/>
</dbReference>
<dbReference type="PROSITE" id="PS50053">
    <property type="entry name" value="UBIQUITIN_2"/>
    <property type="match status" value="1"/>
</dbReference>
<keyword evidence="5" id="KW-1185">Reference proteome</keyword>
<dbReference type="Pfam" id="PF02179">
    <property type="entry name" value="BAG"/>
    <property type="match status" value="1"/>
</dbReference>
<dbReference type="GO" id="GO:0005737">
    <property type="term" value="C:cytoplasm"/>
    <property type="evidence" value="ECO:0007669"/>
    <property type="project" value="TreeGrafter"/>
</dbReference>
<comment type="caution">
    <text evidence="4">The sequence shown here is derived from an EMBL/GenBank/DDBJ whole genome shotgun (WGS) entry which is preliminary data.</text>
</comment>
<sequence length="260" mass="29785">MFFSRPKRSNKFNDDVVGTTAEAAWELRPGGMLVQKRNSDANRNNSVSLHTSTVKIKVKYGSTNHEIRISSHASFGELKKMLSERTGLHPEDQKLIFRNKERDSKSYLDEAKVKDGSKMVMEEDIQSRQRRALEMLKIANKDKISKCLTQINSEVDKFAKQVGALEESGRKGGIIAEMEVDELTENLMGILIKLDGIVAEGDLKLQRREQVKRVQKHIETLDKLKLPQETKVHTNEAEQKQPPMKHYESFVVTTKWETFD</sequence>